<feature type="domain" description="DUF559" evidence="1">
    <location>
        <begin position="202"/>
        <end position="289"/>
    </location>
</feature>
<dbReference type="InterPro" id="IPR007569">
    <property type="entry name" value="DUF559"/>
</dbReference>
<protein>
    <submittedName>
        <fullName evidence="2">DUF559 domain-containing protein</fullName>
    </submittedName>
</protein>
<name>A0A7C9HI25_9MICO</name>
<evidence type="ECO:0000259" key="1">
    <source>
        <dbReference type="Pfam" id="PF04480"/>
    </source>
</evidence>
<dbReference type="EMBL" id="WODA01000017">
    <property type="protein sequence ID" value="MUN07403.1"/>
    <property type="molecule type" value="Genomic_DNA"/>
</dbReference>
<dbReference type="Pfam" id="PF04480">
    <property type="entry name" value="DUF559"/>
    <property type="match status" value="1"/>
</dbReference>
<evidence type="ECO:0000313" key="3">
    <source>
        <dbReference type="Proteomes" id="UP000480122"/>
    </source>
</evidence>
<dbReference type="Gene3D" id="3.40.960.10">
    <property type="entry name" value="VSR Endonuclease"/>
    <property type="match status" value="1"/>
</dbReference>
<dbReference type="SUPFAM" id="SSF52980">
    <property type="entry name" value="Restriction endonuclease-like"/>
    <property type="match status" value="1"/>
</dbReference>
<comment type="caution">
    <text evidence="2">The sequence shown here is derived from an EMBL/GenBank/DDBJ whole genome shotgun (WGS) entry which is preliminary data.</text>
</comment>
<dbReference type="Proteomes" id="UP000480122">
    <property type="component" value="Unassembled WGS sequence"/>
</dbReference>
<accession>A0A7C9HI25</accession>
<dbReference type="InterPro" id="IPR011335">
    <property type="entry name" value="Restrct_endonuc-II-like"/>
</dbReference>
<organism evidence="2 3">
    <name type="scientific">Agromyces luteolus</name>
    <dbReference type="NCBI Taxonomy" id="88373"/>
    <lineage>
        <taxon>Bacteria</taxon>
        <taxon>Bacillati</taxon>
        <taxon>Actinomycetota</taxon>
        <taxon>Actinomycetes</taxon>
        <taxon>Micrococcales</taxon>
        <taxon>Microbacteriaceae</taxon>
        <taxon>Agromyces</taxon>
    </lineage>
</organism>
<keyword evidence="3" id="KW-1185">Reference proteome</keyword>
<proteinExistence type="predicted"/>
<sequence length="328" mass="36691">MSARSGVHDRAMTSIAERLRYHGGVLPLKRLLEIGCTRDDVTAAETSGVIRRVRNGWYAGAEAPVDIVRAVRVGGTATGATVARLHGLWLHDDDRLHVRVRHSTGRLFSPNDRRTRLDREAHRVCVHYSTRGGFDRARDPLTLALAEMFACTDPADALATVDSALERGALHMEHLDLIRSQMPRTRSVLIDRADPLSQSGLETRIRLLLRSARIAFRAQAPIEDVGSVDFLVGDRLVIEVDGRRFHTGEAFEEDRRRDFILVARGYVVLRLSYRQVIDDWDRTRTGILALVGRGEHRWSGRGPYEPALPVSALTDVAADRRSPDDEDA</sequence>
<reference evidence="2 3" key="1">
    <citation type="submission" date="2019-11" db="EMBL/GenBank/DDBJ databases">
        <title>Agromyces kandeliae sp. nov., isolated from mangrove soil.</title>
        <authorList>
            <person name="Wang R."/>
        </authorList>
    </citation>
    <scope>NUCLEOTIDE SEQUENCE [LARGE SCALE GENOMIC DNA]</scope>
    <source>
        <strain evidence="2 3">JCM 11431</strain>
    </source>
</reference>
<evidence type="ECO:0000313" key="2">
    <source>
        <dbReference type="EMBL" id="MUN07403.1"/>
    </source>
</evidence>
<dbReference type="OrthoDB" id="2594539at2"/>
<dbReference type="AlphaFoldDB" id="A0A7C9HI25"/>
<dbReference type="RefSeq" id="WP_155842287.1">
    <property type="nucleotide sequence ID" value="NZ_BAAAIA010000002.1"/>
</dbReference>
<gene>
    <name evidence="2" type="ORF">GLX25_09780</name>
</gene>